<reference evidence="1 2" key="1">
    <citation type="submission" date="2011-08" db="EMBL/GenBank/DDBJ databases">
        <title>The Genome Sequence of Plasmodium vivax India VII.</title>
        <authorList>
            <consortium name="The Broad Institute Genome Sequencing Platform"/>
            <consortium name="The Broad Institute Genome Sequencing Center for Infectious Disease"/>
            <person name="Neafsey D."/>
            <person name="Carlton J."/>
            <person name="Barnwell J."/>
            <person name="Collins W."/>
            <person name="Escalante A."/>
            <person name="Mullikin J."/>
            <person name="Saul A."/>
            <person name="Guigo R."/>
            <person name="Camara F."/>
            <person name="Young S.K."/>
            <person name="Zeng Q."/>
            <person name="Gargeya S."/>
            <person name="Fitzgerald M."/>
            <person name="Haas B."/>
            <person name="Abouelleil A."/>
            <person name="Alvarado L."/>
            <person name="Arachchi H.M."/>
            <person name="Berlin A."/>
            <person name="Brown A."/>
            <person name="Chapman S.B."/>
            <person name="Chen Z."/>
            <person name="Dunbar C."/>
            <person name="Freedman E."/>
            <person name="Gearin G."/>
            <person name="Gellesch M."/>
            <person name="Goldberg J."/>
            <person name="Griggs A."/>
            <person name="Gujja S."/>
            <person name="Heiman D."/>
            <person name="Howarth C."/>
            <person name="Larson L."/>
            <person name="Lui A."/>
            <person name="MacDonald P.J.P."/>
            <person name="Montmayeur A."/>
            <person name="Murphy C."/>
            <person name="Neiman D."/>
            <person name="Pearson M."/>
            <person name="Priest M."/>
            <person name="Roberts A."/>
            <person name="Saif S."/>
            <person name="Shea T."/>
            <person name="Shenoy N."/>
            <person name="Sisk P."/>
            <person name="Stolte C."/>
            <person name="Sykes S."/>
            <person name="Wortman J."/>
            <person name="Nusbaum C."/>
            <person name="Birren B."/>
        </authorList>
    </citation>
    <scope>NUCLEOTIDE SEQUENCE [LARGE SCALE GENOMIC DNA]</scope>
    <source>
        <strain evidence="1 2">India VII</strain>
    </source>
</reference>
<dbReference type="InterPro" id="IPR008780">
    <property type="entry name" value="Plasmodium_Vir"/>
</dbReference>
<gene>
    <name evidence="1" type="ORF">PVIIG_05376</name>
</gene>
<dbReference type="AlphaFoldDB" id="A0A0J9S4N6"/>
<dbReference type="OrthoDB" id="10310974at2759"/>
<accession>A0A0J9S4N6</accession>
<dbReference type="EMBL" id="KQ234546">
    <property type="protein sequence ID" value="KMZ76987.1"/>
    <property type="molecule type" value="Genomic_DNA"/>
</dbReference>
<sequence length="276" mass="32175">MSKPNDCSTSFPSLEFYKKLDKKPPYTFVYKPFCQNISTLESDSRYIDLCYKVAQYLTVNSSDNDKKISCNHCNLLIYWIFDQINNISAGDTDKIHVAYPYIGNVMSNIMNKYYDVNKSHCVFDFEVPYDNYWKAKKEFYEYCLDYNEINAKKSLKYPECDKYRNYLTKKTDLLAHFKQILSGNKFKKCPHSDGENLKCNPNDILDELSQLKDFPETRNHLADESSNLFLGLSKKNTATAASVAGVSLLGLTLFKVKRIFIYQFEYLIVLLILSYH</sequence>
<evidence type="ECO:0000313" key="1">
    <source>
        <dbReference type="EMBL" id="KMZ76987.1"/>
    </source>
</evidence>
<dbReference type="Pfam" id="PF05795">
    <property type="entry name" value="Plasmodium_Vir"/>
    <property type="match status" value="1"/>
</dbReference>
<organism evidence="1 2">
    <name type="scientific">Plasmodium vivax India VII</name>
    <dbReference type="NCBI Taxonomy" id="1077284"/>
    <lineage>
        <taxon>Eukaryota</taxon>
        <taxon>Sar</taxon>
        <taxon>Alveolata</taxon>
        <taxon>Apicomplexa</taxon>
        <taxon>Aconoidasida</taxon>
        <taxon>Haemosporida</taxon>
        <taxon>Plasmodiidae</taxon>
        <taxon>Plasmodium</taxon>
        <taxon>Plasmodium (Plasmodium)</taxon>
    </lineage>
</organism>
<dbReference type="Proteomes" id="UP000053562">
    <property type="component" value="Unassembled WGS sequence"/>
</dbReference>
<name>A0A0J9S4N6_PLAVI</name>
<protein>
    <submittedName>
        <fullName evidence="1">Uncharacterized protein</fullName>
    </submittedName>
</protein>
<evidence type="ECO:0000313" key="2">
    <source>
        <dbReference type="Proteomes" id="UP000053562"/>
    </source>
</evidence>
<proteinExistence type="predicted"/>